<dbReference type="InterPro" id="IPR021109">
    <property type="entry name" value="Peptidase_aspartic_dom_sf"/>
</dbReference>
<evidence type="ECO:0000256" key="9">
    <source>
        <dbReference type="SAM" id="Phobius"/>
    </source>
</evidence>
<dbReference type="InterPro" id="IPR032861">
    <property type="entry name" value="TAXi_N"/>
</dbReference>
<dbReference type="GO" id="GO:0004190">
    <property type="term" value="F:aspartic-type endopeptidase activity"/>
    <property type="evidence" value="ECO:0007669"/>
    <property type="project" value="UniProtKB-KW"/>
</dbReference>
<evidence type="ECO:0000256" key="2">
    <source>
        <dbReference type="ARBA" id="ARBA00007447"/>
    </source>
</evidence>
<evidence type="ECO:0000256" key="5">
    <source>
        <dbReference type="ARBA" id="ARBA00022729"/>
    </source>
</evidence>
<keyword evidence="6" id="KW-0064">Aspartyl protease</keyword>
<evidence type="ECO:0000256" key="3">
    <source>
        <dbReference type="ARBA" id="ARBA00022525"/>
    </source>
</evidence>
<dbReference type="GO" id="GO:0006508">
    <property type="term" value="P:proteolysis"/>
    <property type="evidence" value="ECO:0007669"/>
    <property type="project" value="UniProtKB-KW"/>
</dbReference>
<dbReference type="Pfam" id="PF14543">
    <property type="entry name" value="TAXi_N"/>
    <property type="match status" value="1"/>
</dbReference>
<feature type="transmembrane region" description="Helical" evidence="9">
    <location>
        <begin position="12"/>
        <end position="29"/>
    </location>
</feature>
<keyword evidence="7" id="KW-0378">Hydrolase</keyword>
<dbReference type="Proteomes" id="UP000653305">
    <property type="component" value="Unassembled WGS sequence"/>
</dbReference>
<protein>
    <submittedName>
        <fullName evidence="11">Aspartic proteinase cdr1</fullName>
    </submittedName>
</protein>
<dbReference type="GO" id="GO:0005576">
    <property type="term" value="C:extracellular region"/>
    <property type="evidence" value="ECO:0007669"/>
    <property type="project" value="UniProtKB-SubCell"/>
</dbReference>
<evidence type="ECO:0000259" key="10">
    <source>
        <dbReference type="PROSITE" id="PS51767"/>
    </source>
</evidence>
<dbReference type="PROSITE" id="PS00141">
    <property type="entry name" value="ASP_PROTEASE"/>
    <property type="match status" value="1"/>
</dbReference>
<evidence type="ECO:0000256" key="6">
    <source>
        <dbReference type="ARBA" id="ARBA00022750"/>
    </source>
</evidence>
<dbReference type="SUPFAM" id="SSF50630">
    <property type="entry name" value="Acid proteases"/>
    <property type="match status" value="1"/>
</dbReference>
<dbReference type="AlphaFoldDB" id="A0A830CQH0"/>
<evidence type="ECO:0000256" key="7">
    <source>
        <dbReference type="ARBA" id="ARBA00022801"/>
    </source>
</evidence>
<dbReference type="FunFam" id="2.40.70.10:FF:000016">
    <property type="entry name" value="Probable aspartic protease At2g35615"/>
    <property type="match status" value="1"/>
</dbReference>
<name>A0A830CQH0_9LAMI</name>
<keyword evidence="12" id="KW-1185">Reference proteome</keyword>
<dbReference type="OrthoDB" id="2747330at2759"/>
<dbReference type="CDD" id="cd05476">
    <property type="entry name" value="pepsin_A_like_plant"/>
    <property type="match status" value="1"/>
</dbReference>
<reference evidence="11" key="1">
    <citation type="submission" date="2020-07" db="EMBL/GenBank/DDBJ databases">
        <title>Ethylene signaling mediates host invasion by parasitic plants.</title>
        <authorList>
            <person name="Yoshida S."/>
        </authorList>
    </citation>
    <scope>NUCLEOTIDE SEQUENCE</scope>
    <source>
        <strain evidence="11">Okayama</strain>
    </source>
</reference>
<keyword evidence="8" id="KW-0325">Glycoprotein</keyword>
<gene>
    <name evidence="11" type="ORF">PHJA_001803200</name>
</gene>
<dbReference type="InterPro" id="IPR001969">
    <property type="entry name" value="Aspartic_peptidase_AS"/>
</dbReference>
<evidence type="ECO:0000313" key="12">
    <source>
        <dbReference type="Proteomes" id="UP000653305"/>
    </source>
</evidence>
<evidence type="ECO:0000256" key="8">
    <source>
        <dbReference type="ARBA" id="ARBA00023180"/>
    </source>
</evidence>
<dbReference type="PROSITE" id="PS51767">
    <property type="entry name" value="PEPTIDASE_A1"/>
    <property type="match status" value="1"/>
</dbReference>
<comment type="similarity">
    <text evidence="2">Belongs to the peptidase A1 family.</text>
</comment>
<keyword evidence="3" id="KW-0964">Secreted</keyword>
<evidence type="ECO:0000313" key="11">
    <source>
        <dbReference type="EMBL" id="GFP96591.1"/>
    </source>
</evidence>
<dbReference type="InterPro" id="IPR033121">
    <property type="entry name" value="PEPTIDASE_A1"/>
</dbReference>
<dbReference type="Gene3D" id="2.40.70.10">
    <property type="entry name" value="Acid Proteases"/>
    <property type="match status" value="2"/>
</dbReference>
<feature type="domain" description="Peptidase A1" evidence="10">
    <location>
        <begin position="93"/>
        <end position="425"/>
    </location>
</feature>
<dbReference type="InterPro" id="IPR034161">
    <property type="entry name" value="Pepsin-like_plant"/>
</dbReference>
<accession>A0A830CQH0</accession>
<evidence type="ECO:0000256" key="1">
    <source>
        <dbReference type="ARBA" id="ARBA00004613"/>
    </source>
</evidence>
<comment type="subcellular location">
    <subcellularLocation>
        <location evidence="1">Secreted</location>
    </subcellularLocation>
</comment>
<keyword evidence="5" id="KW-0732">Signal</keyword>
<dbReference type="EMBL" id="BMAC01000447">
    <property type="protein sequence ID" value="GFP96591.1"/>
    <property type="molecule type" value="Genomic_DNA"/>
</dbReference>
<dbReference type="FunFam" id="2.40.70.10:FF:000050">
    <property type="entry name" value="Aspartic proteinase CDR1"/>
    <property type="match status" value="1"/>
</dbReference>
<keyword evidence="4" id="KW-0645">Protease</keyword>
<dbReference type="Pfam" id="PF14541">
    <property type="entry name" value="TAXi_C"/>
    <property type="match status" value="1"/>
</dbReference>
<evidence type="ECO:0000256" key="4">
    <source>
        <dbReference type="ARBA" id="ARBA00022670"/>
    </source>
</evidence>
<dbReference type="PANTHER" id="PTHR47967:SF128">
    <property type="entry name" value="ASPARTIC PROTEINASE CDR1-LIKE"/>
    <property type="match status" value="1"/>
</dbReference>
<dbReference type="InterPro" id="IPR051708">
    <property type="entry name" value="Plant_Aspart_Prot_A1"/>
</dbReference>
<proteinExistence type="inferred from homology"/>
<keyword evidence="9" id="KW-0472">Membrane</keyword>
<comment type="caution">
    <text evidence="11">The sequence shown here is derived from an EMBL/GenBank/DDBJ whole genome shotgun (WGS) entry which is preliminary data.</text>
</comment>
<dbReference type="PANTHER" id="PTHR47967">
    <property type="entry name" value="OS07G0603500 PROTEIN-RELATED"/>
    <property type="match status" value="1"/>
</dbReference>
<keyword evidence="9" id="KW-1133">Transmembrane helix</keyword>
<dbReference type="InterPro" id="IPR032799">
    <property type="entry name" value="TAXi_C"/>
</dbReference>
<sequence>MALFYKSLSFSLYSIIAYVFASVYLLSWIEATKYGGITIDLIHRDSPLSPFYNPSTTRFERLKNAFERSVSPQKDLEAPIIPSRDPTTSGGDYLMKIGIGTPPVEILGIADTGSDLTWTQCQPCTRCYKQKAPLFDPRKTSTYRTISCQSQTCSQLRYSSCDSKNVCAYQYAYGDASSTKGDLSVETLTFDSSVSFPKFLFGCGHANVGSFSESESGIIGLGGGPLSIITQLNQSIGGKFSYCLTLPDSNATSKISFGTNAIVTGPNVVSTPLVKKQPDTYYYLTLEGVSVGTKRVNHVSDAKAPVKEGNIIIDSGTALTFLPSSFYKGLESALVAAVKGNRVSDSKGTYKLCYKKSSDFSAPPVTAHFKGADVELTQETTFSEVQEGVVCLTLLPIDGLGYFGNLHQINYEVGYDIAGQKVNFLKKDCSKSQRTKS</sequence>
<keyword evidence="9" id="KW-0812">Transmembrane</keyword>
<organism evidence="11 12">
    <name type="scientific">Phtheirospermum japonicum</name>
    <dbReference type="NCBI Taxonomy" id="374723"/>
    <lineage>
        <taxon>Eukaryota</taxon>
        <taxon>Viridiplantae</taxon>
        <taxon>Streptophyta</taxon>
        <taxon>Embryophyta</taxon>
        <taxon>Tracheophyta</taxon>
        <taxon>Spermatophyta</taxon>
        <taxon>Magnoliopsida</taxon>
        <taxon>eudicotyledons</taxon>
        <taxon>Gunneridae</taxon>
        <taxon>Pentapetalae</taxon>
        <taxon>asterids</taxon>
        <taxon>lamiids</taxon>
        <taxon>Lamiales</taxon>
        <taxon>Orobanchaceae</taxon>
        <taxon>Orobanchaceae incertae sedis</taxon>
        <taxon>Phtheirospermum</taxon>
    </lineage>
</organism>